<evidence type="ECO:0000256" key="6">
    <source>
        <dbReference type="SAM" id="Phobius"/>
    </source>
</evidence>
<evidence type="ECO:0000256" key="1">
    <source>
        <dbReference type="ARBA" id="ARBA00004141"/>
    </source>
</evidence>
<dbReference type="EMBL" id="JABMIG020000492">
    <property type="protein sequence ID" value="KAL3776441.1"/>
    <property type="molecule type" value="Genomic_DNA"/>
</dbReference>
<keyword evidence="3 6" id="KW-1133">Transmembrane helix</keyword>
<organism evidence="7 8">
    <name type="scientific">Cyclotella cryptica</name>
    <dbReference type="NCBI Taxonomy" id="29204"/>
    <lineage>
        <taxon>Eukaryota</taxon>
        <taxon>Sar</taxon>
        <taxon>Stramenopiles</taxon>
        <taxon>Ochrophyta</taxon>
        <taxon>Bacillariophyta</taxon>
        <taxon>Coscinodiscophyceae</taxon>
        <taxon>Thalassiosirophycidae</taxon>
        <taxon>Stephanodiscales</taxon>
        <taxon>Stephanodiscaceae</taxon>
        <taxon>Cyclotella</taxon>
    </lineage>
</organism>
<gene>
    <name evidence="7" type="ORF">HJC23_000370</name>
</gene>
<comment type="caution">
    <text evidence="7">The sequence shown here is derived from an EMBL/GenBank/DDBJ whole genome shotgun (WGS) entry which is preliminary data.</text>
</comment>
<keyword evidence="2 6" id="KW-0812">Transmembrane</keyword>
<accession>A0ABD3NMS5</accession>
<evidence type="ECO:0000256" key="5">
    <source>
        <dbReference type="SAM" id="MobiDB-lite"/>
    </source>
</evidence>
<dbReference type="AlphaFoldDB" id="A0ABD3NMS5"/>
<name>A0ABD3NMS5_9STRA</name>
<reference evidence="7 8" key="1">
    <citation type="journal article" date="2020" name="G3 (Bethesda)">
        <title>Improved Reference Genome for Cyclotella cryptica CCMP332, a Model for Cell Wall Morphogenesis, Salinity Adaptation, and Lipid Production in Diatoms (Bacillariophyta).</title>
        <authorList>
            <person name="Roberts W.R."/>
            <person name="Downey K.M."/>
            <person name="Ruck E.C."/>
            <person name="Traller J.C."/>
            <person name="Alverson A.J."/>
        </authorList>
    </citation>
    <scope>NUCLEOTIDE SEQUENCE [LARGE SCALE GENOMIC DNA]</scope>
    <source>
        <strain evidence="7 8">CCMP332</strain>
    </source>
</reference>
<proteinExistence type="predicted"/>
<keyword evidence="8" id="KW-1185">Reference proteome</keyword>
<evidence type="ECO:0000313" key="8">
    <source>
        <dbReference type="Proteomes" id="UP001516023"/>
    </source>
</evidence>
<dbReference type="PANTHER" id="PTHR12665">
    <property type="entry name" value="ORMDL PROTEINS"/>
    <property type="match status" value="1"/>
</dbReference>
<protein>
    <submittedName>
        <fullName evidence="7">Uncharacterized protein</fullName>
    </submittedName>
</protein>
<dbReference type="InterPro" id="IPR007203">
    <property type="entry name" value="ORMDL"/>
</dbReference>
<feature type="region of interest" description="Disordered" evidence="5">
    <location>
        <begin position="1"/>
        <end position="97"/>
    </location>
</feature>
<evidence type="ECO:0000256" key="4">
    <source>
        <dbReference type="ARBA" id="ARBA00023136"/>
    </source>
</evidence>
<dbReference type="GO" id="GO:0016020">
    <property type="term" value="C:membrane"/>
    <property type="evidence" value="ECO:0007669"/>
    <property type="project" value="UniProtKB-SubCell"/>
</dbReference>
<evidence type="ECO:0000256" key="3">
    <source>
        <dbReference type="ARBA" id="ARBA00022989"/>
    </source>
</evidence>
<evidence type="ECO:0000256" key="2">
    <source>
        <dbReference type="ARBA" id="ARBA00022692"/>
    </source>
</evidence>
<dbReference type="Pfam" id="PF04061">
    <property type="entry name" value="ORMDL"/>
    <property type="match status" value="1"/>
</dbReference>
<feature type="transmembrane region" description="Helical" evidence="6">
    <location>
        <begin position="119"/>
        <end position="145"/>
    </location>
</feature>
<comment type="subcellular location">
    <subcellularLocation>
        <location evidence="1">Membrane</location>
        <topology evidence="1">Multi-pass membrane protein</topology>
    </subcellularLocation>
</comment>
<dbReference type="Proteomes" id="UP001516023">
    <property type="component" value="Unassembled WGS sequence"/>
</dbReference>
<feature type="transmembrane region" description="Helical" evidence="6">
    <location>
        <begin position="151"/>
        <end position="170"/>
    </location>
</feature>
<evidence type="ECO:0000313" key="7">
    <source>
        <dbReference type="EMBL" id="KAL3776441.1"/>
    </source>
</evidence>
<keyword evidence="4 6" id="KW-0472">Membrane</keyword>
<sequence>MASSAPSTPRRRISSRDLDVDVTFSGGNRSRLPSNDIPRTYSGLYGAGAGAPQMPDDFLENIHDNDDHPSSVHSTPRSRSSSHDDHQKSPSKKNRVVHHYQAGSDLLPFELSRNRNTDWIAAGGPALLLTYIFIVLVALLTFLAFIPEPKVAWTLTNIVHMLVTLMYLHWIKGNPADYMDGTQGEMNAMTLWEQIISTPAAHSYNSASVGIMSSKKKGGHVIMEGGAKGSGRDVLVVIPTLLALASCYVSNFETYYAIPNVIVWAVVMLPKMPFMNGVRILGINRTAGIDDGDYLDEEDDDDDCVDTEDESALDSIGCDLSESKSSEVLRDLTNEPKKCR</sequence>
<feature type="compositionally biased region" description="Basic and acidic residues" evidence="5">
    <location>
        <begin position="60"/>
        <end position="70"/>
    </location>
</feature>